<evidence type="ECO:0000313" key="2">
    <source>
        <dbReference type="Proteomes" id="UP000304864"/>
    </source>
</evidence>
<organism evidence="1 2">
    <name type="scientific">Thiomicrorhabdus sediminis</name>
    <dbReference type="NCBI Taxonomy" id="2580412"/>
    <lineage>
        <taxon>Bacteria</taxon>
        <taxon>Pseudomonadati</taxon>
        <taxon>Pseudomonadota</taxon>
        <taxon>Gammaproteobacteria</taxon>
        <taxon>Thiotrichales</taxon>
        <taxon>Piscirickettsiaceae</taxon>
        <taxon>Thiomicrorhabdus</taxon>
    </lineage>
</organism>
<accession>A0A4P9K4T9</accession>
<dbReference type="KEGG" id="thig:FE785_04895"/>
<dbReference type="EMBL" id="CP040602">
    <property type="protein sequence ID" value="QCU90014.1"/>
    <property type="molecule type" value="Genomic_DNA"/>
</dbReference>
<reference evidence="1 2" key="1">
    <citation type="submission" date="2019-05" db="EMBL/GenBank/DDBJ databases">
        <title>Thiomicrorhabdus sediminis sp. nov, a novel sulfur-oxidizing bacterium isolated from coastal sediment.</title>
        <authorList>
            <person name="Liu X."/>
        </authorList>
    </citation>
    <scope>NUCLEOTIDE SEQUENCE [LARGE SCALE GENOMIC DNA]</scope>
    <source>
        <strain evidence="1 2">G1</strain>
    </source>
</reference>
<protein>
    <recommendedName>
        <fullName evidence="3">Lipoprotein</fullName>
    </recommendedName>
</protein>
<gene>
    <name evidence="1" type="ORF">FE785_04895</name>
</gene>
<dbReference type="OrthoDB" id="598260at2"/>
<evidence type="ECO:0008006" key="3">
    <source>
        <dbReference type="Google" id="ProtNLM"/>
    </source>
</evidence>
<dbReference type="PROSITE" id="PS51257">
    <property type="entry name" value="PROKAR_LIPOPROTEIN"/>
    <property type="match status" value="1"/>
</dbReference>
<sequence length="110" mass="12061">MKSQKALANPFLQTALVLTALISVSLLSGCEKVANSAKNIQSDWVGLDRSVELYSCMTGQLIKVYRGDVRLNIEDVNGTSFLVDGKKVHTNLCYVIAEIGTKEEKILKSK</sequence>
<dbReference type="AlphaFoldDB" id="A0A4P9K4T9"/>
<proteinExistence type="predicted"/>
<keyword evidence="2" id="KW-1185">Reference proteome</keyword>
<dbReference type="RefSeq" id="WP_138564691.1">
    <property type="nucleotide sequence ID" value="NZ_CP040602.1"/>
</dbReference>
<name>A0A4P9K4T9_9GAMM</name>
<evidence type="ECO:0000313" key="1">
    <source>
        <dbReference type="EMBL" id="QCU90014.1"/>
    </source>
</evidence>
<dbReference type="Proteomes" id="UP000304864">
    <property type="component" value="Chromosome"/>
</dbReference>